<evidence type="ECO:0000313" key="2">
    <source>
        <dbReference type="Proteomes" id="UP000266389"/>
    </source>
</evidence>
<comment type="caution">
    <text evidence="1">The sequence shown here is derived from an EMBL/GenBank/DDBJ whole genome shotgun (WGS) entry which is preliminary data.</text>
</comment>
<name>A0A395LZQ8_9BACT</name>
<dbReference type="Pfam" id="PF06835">
    <property type="entry name" value="LptC"/>
    <property type="match status" value="1"/>
</dbReference>
<dbReference type="InterPro" id="IPR026265">
    <property type="entry name" value="LptC"/>
</dbReference>
<dbReference type="PROSITE" id="PS51257">
    <property type="entry name" value="PROKAR_LIPOPROTEIN"/>
    <property type="match status" value="1"/>
</dbReference>
<dbReference type="EMBL" id="PHFL01000049">
    <property type="protein sequence ID" value="RFM24019.1"/>
    <property type="molecule type" value="Genomic_DNA"/>
</dbReference>
<dbReference type="GO" id="GO:0005886">
    <property type="term" value="C:plasma membrane"/>
    <property type="evidence" value="ECO:0007669"/>
    <property type="project" value="InterPro"/>
</dbReference>
<dbReference type="Proteomes" id="UP000266389">
    <property type="component" value="Unassembled WGS sequence"/>
</dbReference>
<gene>
    <name evidence="1" type="primary">lptC</name>
    <name evidence="1" type="ORF">D0433_07930</name>
</gene>
<organism evidence="1 2">
    <name type="scientific">Candidatus Thermochlorobacter aerophilus</name>
    <dbReference type="NCBI Taxonomy" id="1868324"/>
    <lineage>
        <taxon>Bacteria</taxon>
        <taxon>Pseudomonadati</taxon>
        <taxon>Chlorobiota</taxon>
        <taxon>Chlorobiia</taxon>
        <taxon>Chlorobiales</taxon>
        <taxon>Candidatus Thermochlorobacteriaceae</taxon>
        <taxon>Candidatus Thermochlorobacter</taxon>
    </lineage>
</organism>
<dbReference type="Gene3D" id="2.60.450.10">
    <property type="entry name" value="Lipopolysaccharide (LPS) transport protein A like domain"/>
    <property type="match status" value="1"/>
</dbReference>
<dbReference type="AlphaFoldDB" id="A0A395LZQ8"/>
<sequence length="190" mass="21543">MQHLPRLGLGAILFLLAAWVLACSSKSAPPRRSLLIIHKDFPVQETWNARITYTDSGRMKATIYAPHVSQYARGGPNTEKHLDGGVEVHFYNSAGQHTSSLNALRGIIYPNNDIEVFGRVVMVTDDCTTVRTEYAKWTSNDQKIRSDKFVTIQRPNETLSGYGFESDQHLRNYRIFNATAVMKVRQELEE</sequence>
<proteinExistence type="predicted"/>
<dbReference type="NCBIfam" id="TIGR04409">
    <property type="entry name" value="LptC_YrbK"/>
    <property type="match status" value="1"/>
</dbReference>
<protein>
    <submittedName>
        <fullName evidence="1">LPS export ABC transporter periplasmic protein LptC</fullName>
    </submittedName>
</protein>
<reference evidence="1 2" key="1">
    <citation type="journal article" date="2011" name="ISME J.">
        <title>Community ecology of hot spring cyanobacterial mats: predominant populations and their functional potential.</title>
        <authorList>
            <person name="Klatt C.G."/>
            <person name="Wood J.M."/>
            <person name="Rusch D.B."/>
            <person name="Bateson M.M."/>
            <person name="Hamamura N."/>
            <person name="Heidelberg J.F."/>
            <person name="Grossman A.R."/>
            <person name="Bhaya D."/>
            <person name="Cohan F.M."/>
            <person name="Kuhl M."/>
            <person name="Bryant D.A."/>
            <person name="Ward D.M."/>
        </authorList>
    </citation>
    <scope>NUCLEOTIDE SEQUENCE [LARGE SCALE GENOMIC DNA]</scope>
    <source>
        <strain evidence="1">OS</strain>
    </source>
</reference>
<dbReference type="InterPro" id="IPR010664">
    <property type="entry name" value="LipoPS_assembly_LptC-rel"/>
</dbReference>
<evidence type="ECO:0000313" key="1">
    <source>
        <dbReference type="EMBL" id="RFM24019.1"/>
    </source>
</evidence>
<dbReference type="GO" id="GO:0015221">
    <property type="term" value="F:lipopolysaccharide transmembrane transporter activity"/>
    <property type="evidence" value="ECO:0007669"/>
    <property type="project" value="InterPro"/>
</dbReference>
<accession>A0A395LZQ8</accession>